<accession>A0A6J1R0J8</accession>
<gene>
    <name evidence="7 8" type="primary">LOC112465267</name>
    <name evidence="9 10" type="synonym">LOC112465691</name>
</gene>
<feature type="domain" description="Serpin" evidence="5">
    <location>
        <begin position="121"/>
        <end position="759"/>
    </location>
</feature>
<evidence type="ECO:0000256" key="4">
    <source>
        <dbReference type="SAM" id="SignalP"/>
    </source>
</evidence>
<dbReference type="InterPro" id="IPR023795">
    <property type="entry name" value="Serpin_CS"/>
</dbReference>
<dbReference type="GO" id="GO:0005615">
    <property type="term" value="C:extracellular space"/>
    <property type="evidence" value="ECO:0007669"/>
    <property type="project" value="InterPro"/>
</dbReference>
<dbReference type="OrthoDB" id="9518664at2759"/>
<dbReference type="Gene3D" id="2.30.39.10">
    <property type="entry name" value="Alpha-1-antitrypsin, domain 1"/>
    <property type="match status" value="2"/>
</dbReference>
<evidence type="ECO:0000313" key="8">
    <source>
        <dbReference type="RefSeq" id="XP_024888505.1"/>
    </source>
</evidence>
<reference evidence="7 8" key="1">
    <citation type="submission" date="2025-04" db="UniProtKB">
        <authorList>
            <consortium name="RefSeq"/>
        </authorList>
    </citation>
    <scope>IDENTIFICATION</scope>
    <source>
        <tissue evidence="7 8">Whole body</tissue>
    </source>
</reference>
<feature type="chain" id="PRO_5044639333" evidence="4">
    <location>
        <begin position="17"/>
        <end position="767"/>
    </location>
</feature>
<dbReference type="RefSeq" id="XP_024888504.1">
    <property type="nucleotide sequence ID" value="XM_025032736.1"/>
</dbReference>
<dbReference type="InterPro" id="IPR036186">
    <property type="entry name" value="Serpin_sf"/>
</dbReference>
<evidence type="ECO:0000313" key="9">
    <source>
        <dbReference type="RefSeq" id="XP_024889138.1"/>
    </source>
</evidence>
<dbReference type="RefSeq" id="XP_024888505.1">
    <property type="nucleotide sequence ID" value="XM_025032737.1"/>
</dbReference>
<evidence type="ECO:0000256" key="3">
    <source>
        <dbReference type="RuleBase" id="RU000411"/>
    </source>
</evidence>
<dbReference type="RefSeq" id="XP_024889138.1">
    <property type="nucleotide sequence ID" value="XM_025033370.1"/>
</dbReference>
<dbReference type="PROSITE" id="PS00284">
    <property type="entry name" value="SERPIN"/>
    <property type="match status" value="1"/>
</dbReference>
<organism evidence="6 7">
    <name type="scientific">Temnothorax curvispinosus</name>
    <dbReference type="NCBI Taxonomy" id="300111"/>
    <lineage>
        <taxon>Eukaryota</taxon>
        <taxon>Metazoa</taxon>
        <taxon>Ecdysozoa</taxon>
        <taxon>Arthropoda</taxon>
        <taxon>Hexapoda</taxon>
        <taxon>Insecta</taxon>
        <taxon>Pterygota</taxon>
        <taxon>Neoptera</taxon>
        <taxon>Endopterygota</taxon>
        <taxon>Hymenoptera</taxon>
        <taxon>Apocrita</taxon>
        <taxon>Aculeata</taxon>
        <taxon>Formicoidea</taxon>
        <taxon>Formicidae</taxon>
        <taxon>Myrmicinae</taxon>
        <taxon>Temnothorax</taxon>
    </lineage>
</organism>
<keyword evidence="1" id="KW-0646">Protease inhibitor</keyword>
<dbReference type="Proteomes" id="UP000504618">
    <property type="component" value="Unplaced"/>
</dbReference>
<dbReference type="PANTHER" id="PTHR11461:SF342">
    <property type="entry name" value="SERINE PROTEASE INHIBITOR 28DC"/>
    <property type="match status" value="1"/>
</dbReference>
<evidence type="ECO:0000259" key="5">
    <source>
        <dbReference type="SMART" id="SM00093"/>
    </source>
</evidence>
<keyword evidence="6" id="KW-1185">Reference proteome</keyword>
<keyword evidence="4" id="KW-0732">Signal</keyword>
<evidence type="ECO:0000313" key="7">
    <source>
        <dbReference type="RefSeq" id="XP_024888504.1"/>
    </source>
</evidence>
<dbReference type="InterPro" id="IPR023796">
    <property type="entry name" value="Serpin_dom"/>
</dbReference>
<keyword evidence="2" id="KW-0722">Serine protease inhibitor</keyword>
<dbReference type="InterPro" id="IPR000215">
    <property type="entry name" value="Serpin_fam"/>
</dbReference>
<sequence length="767" mass="84968">MIRAWLLFGVLALASGQIVYPDQYDLITADQGRASAPLPANYPALQAANSSQPVQIDQQLNGGPVSQLGAARPAERQFYPTTTRVPSYSTDSTASLQPMPEQTWSNHVNNIISRGLTKFSLDLDRAIYKTSGTSVTHRENVIFSPLSVSVALSLVLLGSAGKTFDEVARILGLETGVDISQHSEIVHQMFGQLLAIMNYRVEGSNLPRVSSASGIFVQQGYPIRPEFRAISENAYSSEVINLDFRTKSREARDTINAWVKQRTMDKISSILSENPDSLTTVILLSALYFKGEWNQHFMATATRRRPFFIEPNDTVEIDMMYNGGNFPFYEDKSLGVKIIALPYKGLETSMYVLLPKAEGAAALKNFQDQLTAETIEYLISNTKNETCIVGLPRMKLSSTLNLNDALHNLGLYSLFDPKTADLSLLSNGFGQTSQAPQAAIVPVPQAQAAPIPQAQAAPIPQAFPTSIPQAQAAPIPQAFPTSIPQAQAAPIPQAFSTSIPQVLSSSIPQALPTSIPQALPSSILQASSQIPRQIPPAQLPNTKTDEYLIFSRFGNNNNQGVVNGAKRNYFTYDDKRRGVSVEQWDTGFNIRTIGRTRRDARNGKQRNETKSSRVAYVMEKDELEKVAPKIDDASTKYVSLEENKYRFQNAERNSRNKRQSRPIDQNFLKFMQTQQLPFYGLDNLRNSANLVNPGLYATEVLHKVEMDVTEKGTEAAATTAVLLRRDGNQKKLLANRPFMFFIRHDPTKLILFWGTVNVPTPNYAVVR</sequence>
<dbReference type="InterPro" id="IPR042178">
    <property type="entry name" value="Serpin_sf_1"/>
</dbReference>
<protein>
    <submittedName>
        <fullName evidence="7 8">Uncharacterized protein LOC112465267 isoform X1</fullName>
    </submittedName>
    <submittedName>
        <fullName evidence="9 10">Uncharacterized protein LOC112465691 isoform X1</fullName>
    </submittedName>
</protein>
<dbReference type="SMART" id="SM00093">
    <property type="entry name" value="SERPIN"/>
    <property type="match status" value="1"/>
</dbReference>
<dbReference type="RefSeq" id="XP_024889139.1">
    <property type="nucleotide sequence ID" value="XM_025033371.1"/>
</dbReference>
<evidence type="ECO:0000256" key="1">
    <source>
        <dbReference type="ARBA" id="ARBA00022690"/>
    </source>
</evidence>
<evidence type="ECO:0000313" key="6">
    <source>
        <dbReference type="Proteomes" id="UP000504618"/>
    </source>
</evidence>
<dbReference type="GO" id="GO:0045861">
    <property type="term" value="P:negative regulation of proteolysis"/>
    <property type="evidence" value="ECO:0007669"/>
    <property type="project" value="UniProtKB-ARBA"/>
</dbReference>
<dbReference type="InterPro" id="IPR042185">
    <property type="entry name" value="Serpin_sf_2"/>
</dbReference>
<dbReference type="GeneID" id="112465267"/>
<dbReference type="FunFam" id="2.30.39.10:FF:000035">
    <property type="entry name" value="Serine protease inhibitor (serpin) 16"/>
    <property type="match status" value="1"/>
</dbReference>
<dbReference type="CDD" id="cd00172">
    <property type="entry name" value="serpin"/>
    <property type="match status" value="1"/>
</dbReference>
<dbReference type="SUPFAM" id="SSF56574">
    <property type="entry name" value="Serpins"/>
    <property type="match status" value="2"/>
</dbReference>
<evidence type="ECO:0000313" key="10">
    <source>
        <dbReference type="RefSeq" id="XP_024889139.1"/>
    </source>
</evidence>
<feature type="signal peptide" evidence="4">
    <location>
        <begin position="1"/>
        <end position="16"/>
    </location>
</feature>
<dbReference type="Pfam" id="PF00079">
    <property type="entry name" value="Serpin"/>
    <property type="match status" value="2"/>
</dbReference>
<dbReference type="GO" id="GO:0004867">
    <property type="term" value="F:serine-type endopeptidase inhibitor activity"/>
    <property type="evidence" value="ECO:0007669"/>
    <property type="project" value="UniProtKB-KW"/>
</dbReference>
<name>A0A6J1R0J8_9HYME</name>
<comment type="similarity">
    <text evidence="3">Belongs to the serpin family.</text>
</comment>
<dbReference type="Gene3D" id="3.30.497.10">
    <property type="entry name" value="Antithrombin, subunit I, domain 2"/>
    <property type="match status" value="2"/>
</dbReference>
<dbReference type="PANTHER" id="PTHR11461">
    <property type="entry name" value="SERINE PROTEASE INHIBITOR, SERPIN"/>
    <property type="match status" value="1"/>
</dbReference>
<evidence type="ECO:0000256" key="2">
    <source>
        <dbReference type="ARBA" id="ARBA00022900"/>
    </source>
</evidence>
<proteinExistence type="inferred from homology"/>
<dbReference type="AlphaFoldDB" id="A0A6J1R0J8"/>